<dbReference type="EMBL" id="CAJPEX010003062">
    <property type="protein sequence ID" value="CAG0921813.1"/>
    <property type="molecule type" value="Genomic_DNA"/>
</dbReference>
<evidence type="ECO:0000256" key="2">
    <source>
        <dbReference type="SAM" id="SignalP"/>
    </source>
</evidence>
<dbReference type="AlphaFoldDB" id="A0A7R9GGK7"/>
<evidence type="ECO:0000256" key="1">
    <source>
        <dbReference type="SAM" id="MobiDB-lite"/>
    </source>
</evidence>
<name>A0A7R9GGK7_9CRUS</name>
<feature type="chain" id="PRO_5036210733" evidence="2">
    <location>
        <begin position="22"/>
        <end position="211"/>
    </location>
</feature>
<feature type="compositionally biased region" description="Gly residues" evidence="1">
    <location>
        <begin position="113"/>
        <end position="131"/>
    </location>
</feature>
<gene>
    <name evidence="3" type="ORF">NMOB1V02_LOCUS9300</name>
</gene>
<keyword evidence="2" id="KW-0732">Signal</keyword>
<accession>A0A7R9GGK7</accession>
<feature type="compositionally biased region" description="Low complexity" evidence="1">
    <location>
        <begin position="21"/>
        <end position="31"/>
    </location>
</feature>
<feature type="region of interest" description="Disordered" evidence="1">
    <location>
        <begin position="21"/>
        <end position="53"/>
    </location>
</feature>
<evidence type="ECO:0000313" key="3">
    <source>
        <dbReference type="EMBL" id="CAD7281661.1"/>
    </source>
</evidence>
<feature type="signal peptide" evidence="2">
    <location>
        <begin position="1"/>
        <end position="21"/>
    </location>
</feature>
<organism evidence="3">
    <name type="scientific">Notodromas monacha</name>
    <dbReference type="NCBI Taxonomy" id="399045"/>
    <lineage>
        <taxon>Eukaryota</taxon>
        <taxon>Metazoa</taxon>
        <taxon>Ecdysozoa</taxon>
        <taxon>Arthropoda</taxon>
        <taxon>Crustacea</taxon>
        <taxon>Oligostraca</taxon>
        <taxon>Ostracoda</taxon>
        <taxon>Podocopa</taxon>
        <taxon>Podocopida</taxon>
        <taxon>Cypridocopina</taxon>
        <taxon>Cypridoidea</taxon>
        <taxon>Cyprididae</taxon>
        <taxon>Notodromas</taxon>
    </lineage>
</organism>
<feature type="region of interest" description="Disordered" evidence="1">
    <location>
        <begin position="89"/>
        <end position="211"/>
    </location>
</feature>
<reference evidence="3" key="1">
    <citation type="submission" date="2020-11" db="EMBL/GenBank/DDBJ databases">
        <authorList>
            <person name="Tran Van P."/>
        </authorList>
    </citation>
    <scope>NUCLEOTIDE SEQUENCE</scope>
</reference>
<feature type="compositionally biased region" description="Low complexity" evidence="1">
    <location>
        <begin position="38"/>
        <end position="52"/>
    </location>
</feature>
<proteinExistence type="predicted"/>
<dbReference type="Proteomes" id="UP000678499">
    <property type="component" value="Unassembled WGS sequence"/>
</dbReference>
<dbReference type="EMBL" id="OA885099">
    <property type="protein sequence ID" value="CAD7281661.1"/>
    <property type="molecule type" value="Genomic_DNA"/>
</dbReference>
<protein>
    <submittedName>
        <fullName evidence="3">Uncharacterized protein</fullName>
    </submittedName>
</protein>
<sequence length="211" mass="22025">MVYLKTFTVVLLLALATASSAQRSSSRPRSSQNERSRNNNPDPSSSSFPVVDTSIAGGTGTAVAATAVGTGQGRVDTNSIQQQFLFRGGQVGGNGVRRRQQLGRREQQLVSGAGSGSGSGSGVGSGSGSGSGINPKRMIAFRSFGGGRRRPQSERLSSSRGSESRRRELNGFNPVGNGFQAHFKMPPANIRGQGIEPLSEDQDDISTSVLP</sequence>
<evidence type="ECO:0000313" key="4">
    <source>
        <dbReference type="Proteomes" id="UP000678499"/>
    </source>
</evidence>
<keyword evidence="4" id="KW-1185">Reference proteome</keyword>